<protein>
    <recommendedName>
        <fullName evidence="2">Tail specific protease domain-containing protein</fullName>
    </recommendedName>
</protein>
<dbReference type="PANTHER" id="PTHR32060:SF30">
    <property type="entry name" value="CARBOXY-TERMINAL PROCESSING PROTEASE CTPA"/>
    <property type="match status" value="1"/>
</dbReference>
<reference evidence="3 4" key="1">
    <citation type="submission" date="2021-05" db="EMBL/GenBank/DDBJ databases">
        <title>Comparative genomic studies on the polysaccharide-degrading batcterial strains of the Flammeovirga genus.</title>
        <authorList>
            <person name="Zewei F."/>
            <person name="Zheng Z."/>
            <person name="Yu L."/>
            <person name="Ruyue G."/>
            <person name="Yanhong M."/>
            <person name="Yuanyuan C."/>
            <person name="Jingyan G."/>
            <person name="Wenjun H."/>
        </authorList>
    </citation>
    <scope>NUCLEOTIDE SEQUENCE [LARGE SCALE GENOMIC DNA]</scope>
    <source>
        <strain evidence="3 4">YS10</strain>
        <plasmid evidence="3 4">p1</plasmid>
    </source>
</reference>
<dbReference type="Gene3D" id="3.90.226.10">
    <property type="entry name" value="2-enoyl-CoA Hydratase, Chain A, domain 1"/>
    <property type="match status" value="1"/>
</dbReference>
<feature type="signal peptide" evidence="1">
    <location>
        <begin position="1"/>
        <end position="19"/>
    </location>
</feature>
<feature type="chain" id="PRO_5047467364" description="Tail specific protease domain-containing protein" evidence="1">
    <location>
        <begin position="20"/>
        <end position="488"/>
    </location>
</feature>
<name>A0ABX8H610_9BACT</name>
<geneLocation type="plasmid" evidence="3 4">
    <name>p1</name>
</geneLocation>
<dbReference type="Proteomes" id="UP000682802">
    <property type="component" value="Plasmid p1"/>
</dbReference>
<dbReference type="PANTHER" id="PTHR32060">
    <property type="entry name" value="TAIL-SPECIFIC PROTEASE"/>
    <property type="match status" value="1"/>
</dbReference>
<evidence type="ECO:0000256" key="1">
    <source>
        <dbReference type="SAM" id="SignalP"/>
    </source>
</evidence>
<evidence type="ECO:0000313" key="3">
    <source>
        <dbReference type="EMBL" id="QWG10625.1"/>
    </source>
</evidence>
<keyword evidence="1" id="KW-0732">Signal</keyword>
<evidence type="ECO:0000313" key="4">
    <source>
        <dbReference type="Proteomes" id="UP000682802"/>
    </source>
</evidence>
<accession>A0ABX8H610</accession>
<dbReference type="SUPFAM" id="SSF52096">
    <property type="entry name" value="ClpP/crotonase"/>
    <property type="match status" value="1"/>
</dbReference>
<dbReference type="RefSeq" id="WP_144077118.1">
    <property type="nucleotide sequence ID" value="NZ_CP076130.1"/>
</dbReference>
<feature type="domain" description="Tail specific protease" evidence="2">
    <location>
        <begin position="242"/>
        <end position="414"/>
    </location>
</feature>
<keyword evidence="3" id="KW-0614">Plasmid</keyword>
<dbReference type="InterPro" id="IPR029045">
    <property type="entry name" value="ClpP/crotonase-like_dom_sf"/>
</dbReference>
<dbReference type="InterPro" id="IPR005151">
    <property type="entry name" value="Tail-specific_protease"/>
</dbReference>
<dbReference type="EMBL" id="CP076130">
    <property type="protein sequence ID" value="QWG10625.1"/>
    <property type="molecule type" value="Genomic_DNA"/>
</dbReference>
<sequence>MKTLFSFMICLGISIQLFAQSENVTSYTLEDYTEDLEVLHSILDNKHPNINEYLTPQEIAKKREQSLSTLTKEPTFNNFIKALDYVGDGHLSYSLTDEIVDEKIREYLYFPLGIYFNNGKMYVNATDQELPYGTEITHINNQPIDEILAYLNKYISGDGFNKSNTEAYSSNMFFINYAYFFEQQPTQFSIKYNELKTGKNKVIKLNSISYYEAYDIAKKLVYPINYYEKEQSIYGRYYTDKKVGVLTVNSFDLSETYAYKKFSEFFKKMNQEKYNDVIIDIRNNFGGDPNISALLFSFLTDTTFKHNFNYKMKSIKLKKEYLVDENRSPFKNELIDDYENYLYQRFDTLNNEYVGNERLFDNLVRNYPNDKDNYTGNVYVLVGGKTFSAAVYFADIFDRHHRGEIIGRNTGGDKNQTFAGMFIFYELPNTKILVRLPLFKLMFSNQDVPMGPLKPTITIPEKDFERYFKLKQDADMQFIFDNLIHHKN</sequence>
<keyword evidence="4" id="KW-1185">Reference proteome</keyword>
<dbReference type="Pfam" id="PF03572">
    <property type="entry name" value="Peptidase_S41"/>
    <property type="match status" value="1"/>
</dbReference>
<gene>
    <name evidence="3" type="ORF">KM029_24905</name>
</gene>
<evidence type="ECO:0000259" key="2">
    <source>
        <dbReference type="Pfam" id="PF03572"/>
    </source>
</evidence>
<organism evidence="3 4">
    <name type="scientific">Flammeovirga kamogawensis</name>
    <dbReference type="NCBI Taxonomy" id="373891"/>
    <lineage>
        <taxon>Bacteria</taxon>
        <taxon>Pseudomonadati</taxon>
        <taxon>Bacteroidota</taxon>
        <taxon>Cytophagia</taxon>
        <taxon>Cytophagales</taxon>
        <taxon>Flammeovirgaceae</taxon>
        <taxon>Flammeovirga</taxon>
    </lineage>
</organism>
<proteinExistence type="predicted"/>